<evidence type="ECO:0000259" key="1">
    <source>
        <dbReference type="Pfam" id="PF07978"/>
    </source>
</evidence>
<organism evidence="3 5">
    <name type="scientific">Paraburkholderia madseniana</name>
    <dbReference type="NCBI Taxonomy" id="2599607"/>
    <lineage>
        <taxon>Bacteria</taxon>
        <taxon>Pseudomonadati</taxon>
        <taxon>Pseudomonadota</taxon>
        <taxon>Betaproteobacteria</taxon>
        <taxon>Burkholderiales</taxon>
        <taxon>Burkholderiaceae</taxon>
        <taxon>Paraburkholderia</taxon>
    </lineage>
</organism>
<dbReference type="AlphaFoldDB" id="A0AAP5BB25"/>
<feature type="domain" description="NIPSNAP" evidence="1">
    <location>
        <begin position="3"/>
        <end position="96"/>
    </location>
</feature>
<accession>A0AAP5BB25</accession>
<dbReference type="EMBL" id="JAMXWF010000004">
    <property type="protein sequence ID" value="MDQ6406829.1"/>
    <property type="molecule type" value="Genomic_DNA"/>
</dbReference>
<dbReference type="Proteomes" id="UP001209412">
    <property type="component" value="Unassembled WGS sequence"/>
</dbReference>
<dbReference type="InterPro" id="IPR012577">
    <property type="entry name" value="NIPSNAP"/>
</dbReference>
<dbReference type="SUPFAM" id="SSF54909">
    <property type="entry name" value="Dimeric alpha+beta barrel"/>
    <property type="match status" value="1"/>
</dbReference>
<dbReference type="RefSeq" id="WP_266257028.1">
    <property type="nucleotide sequence ID" value="NZ_JAMXWF010000004.1"/>
</dbReference>
<dbReference type="EMBL" id="JAPKHW010000004">
    <property type="protein sequence ID" value="MCX4144997.1"/>
    <property type="molecule type" value="Genomic_DNA"/>
</dbReference>
<evidence type="ECO:0000313" key="3">
    <source>
        <dbReference type="EMBL" id="MDQ6406829.1"/>
    </source>
</evidence>
<dbReference type="InterPro" id="IPR011008">
    <property type="entry name" value="Dimeric_a/b-barrel"/>
</dbReference>
<name>A0AAP5BB25_9BURK</name>
<protein>
    <submittedName>
        <fullName evidence="3">NIPSNAP family protein</fullName>
    </submittedName>
</protein>
<dbReference type="Proteomes" id="UP001242288">
    <property type="component" value="Unassembled WGS sequence"/>
</dbReference>
<evidence type="ECO:0000313" key="2">
    <source>
        <dbReference type="EMBL" id="MCX4144997.1"/>
    </source>
</evidence>
<dbReference type="Gene3D" id="3.30.70.100">
    <property type="match status" value="1"/>
</dbReference>
<reference evidence="3" key="1">
    <citation type="submission" date="2022-06" db="EMBL/GenBank/DDBJ databases">
        <title>PHB producers.</title>
        <authorList>
            <person name="Besaury L."/>
        </authorList>
    </citation>
    <scope>NUCLEOTIDE SEQUENCE</scope>
    <source>
        <strain evidence="3 4">SEWS6</strain>
    </source>
</reference>
<sequence length="110" mass="12446">MIYELRQYTPNPEKESIMRERFLKTLPLFEKHGLTLVFATNPVEDPRQLWYVLSFESEPARVAAWAAFLADPEWLEIKKQSEVGGPVLQEIKKSILAGDSAVAEALAASK</sequence>
<dbReference type="Pfam" id="PF07978">
    <property type="entry name" value="NIPSNAP"/>
    <property type="match status" value="1"/>
</dbReference>
<gene>
    <name evidence="3" type="ORF">NIE36_06300</name>
    <name evidence="2" type="ORF">OSB80_06310</name>
</gene>
<proteinExistence type="predicted"/>
<comment type="caution">
    <text evidence="3">The sequence shown here is derived from an EMBL/GenBank/DDBJ whole genome shotgun (WGS) entry which is preliminary data.</text>
</comment>
<evidence type="ECO:0000313" key="4">
    <source>
        <dbReference type="Proteomes" id="UP001209412"/>
    </source>
</evidence>
<keyword evidence="4" id="KW-1185">Reference proteome</keyword>
<evidence type="ECO:0000313" key="5">
    <source>
        <dbReference type="Proteomes" id="UP001242288"/>
    </source>
</evidence>